<evidence type="ECO:0000256" key="5">
    <source>
        <dbReference type="ARBA" id="ARBA00023157"/>
    </source>
</evidence>
<dbReference type="GeneID" id="109474400"/>
<dbReference type="InterPro" id="IPR037579">
    <property type="entry name" value="FIB_ANG-like"/>
</dbReference>
<dbReference type="RefSeq" id="XP_019630258.1">
    <property type="nucleotide sequence ID" value="XM_019774699.1"/>
</dbReference>
<keyword evidence="9" id="KW-1185">Reference proteome</keyword>
<dbReference type="CDD" id="cd00087">
    <property type="entry name" value="FReD"/>
    <property type="match status" value="1"/>
</dbReference>
<dbReference type="Pfam" id="PF00147">
    <property type="entry name" value="Fibrinogen_C"/>
    <property type="match status" value="1"/>
</dbReference>
<name>A0A6P4Z154_BRABE</name>
<dbReference type="PROSITE" id="PS51406">
    <property type="entry name" value="FIBRINOGEN_C_2"/>
    <property type="match status" value="1"/>
</dbReference>
<dbReference type="SMART" id="SM00186">
    <property type="entry name" value="FBG"/>
    <property type="match status" value="1"/>
</dbReference>
<reference evidence="10" key="1">
    <citation type="submission" date="2025-08" db="UniProtKB">
        <authorList>
            <consortium name="RefSeq"/>
        </authorList>
    </citation>
    <scope>IDENTIFICATION</scope>
    <source>
        <tissue evidence="10">Gonad</tissue>
    </source>
</reference>
<dbReference type="AlphaFoldDB" id="A0A6P4Z154"/>
<dbReference type="Gene3D" id="3.90.215.10">
    <property type="entry name" value="Gamma Fibrinogen, chain A, domain 1"/>
    <property type="match status" value="1"/>
</dbReference>
<dbReference type="OrthoDB" id="7952570at2759"/>
<keyword evidence="7" id="KW-0472">Membrane</keyword>
<dbReference type="FunFam" id="3.90.215.10:FF:000001">
    <property type="entry name" value="Tenascin isoform 1"/>
    <property type="match status" value="1"/>
</dbReference>
<dbReference type="InterPro" id="IPR036056">
    <property type="entry name" value="Fibrinogen-like_C"/>
</dbReference>
<feature type="domain" description="Fibrinogen C-terminal" evidence="8">
    <location>
        <begin position="49"/>
        <end position="281"/>
    </location>
</feature>
<feature type="transmembrane region" description="Helical" evidence="7">
    <location>
        <begin position="34"/>
        <end position="54"/>
    </location>
</feature>
<keyword evidence="3" id="KW-0732">Signal</keyword>
<evidence type="ECO:0000256" key="4">
    <source>
        <dbReference type="ARBA" id="ARBA00023054"/>
    </source>
</evidence>
<organism evidence="9 10">
    <name type="scientific">Branchiostoma belcheri</name>
    <name type="common">Amphioxus</name>
    <dbReference type="NCBI Taxonomy" id="7741"/>
    <lineage>
        <taxon>Eukaryota</taxon>
        <taxon>Metazoa</taxon>
        <taxon>Chordata</taxon>
        <taxon>Cephalochordata</taxon>
        <taxon>Leptocardii</taxon>
        <taxon>Amphioxiformes</taxon>
        <taxon>Branchiostomatidae</taxon>
        <taxon>Branchiostoma</taxon>
    </lineage>
</organism>
<evidence type="ECO:0000313" key="9">
    <source>
        <dbReference type="Proteomes" id="UP000515135"/>
    </source>
</evidence>
<dbReference type="Proteomes" id="UP000515135">
    <property type="component" value="Unplaced"/>
</dbReference>
<dbReference type="NCBIfam" id="NF040941">
    <property type="entry name" value="GGGWT_bact"/>
    <property type="match status" value="1"/>
</dbReference>
<comment type="subcellular location">
    <subcellularLocation>
        <location evidence="1">Secreted</location>
    </subcellularLocation>
</comment>
<dbReference type="InterPro" id="IPR002181">
    <property type="entry name" value="Fibrinogen_a/b/g_C_dom"/>
</dbReference>
<keyword evidence="5" id="KW-1015">Disulfide bond</keyword>
<evidence type="ECO:0000313" key="10">
    <source>
        <dbReference type="RefSeq" id="XP_019630258.1"/>
    </source>
</evidence>
<keyword evidence="7" id="KW-0812">Transmembrane</keyword>
<keyword evidence="4" id="KW-0175">Coiled coil</keyword>
<dbReference type="PANTHER" id="PTHR47221:SF6">
    <property type="entry name" value="FIBRINOGEN ALPHA CHAIN"/>
    <property type="match status" value="1"/>
</dbReference>
<evidence type="ECO:0000256" key="7">
    <source>
        <dbReference type="SAM" id="Phobius"/>
    </source>
</evidence>
<dbReference type="PANTHER" id="PTHR47221">
    <property type="entry name" value="FIBRINOGEN ALPHA CHAIN"/>
    <property type="match status" value="1"/>
</dbReference>
<keyword evidence="7" id="KW-1133">Transmembrane helix</keyword>
<evidence type="ECO:0000256" key="3">
    <source>
        <dbReference type="ARBA" id="ARBA00022729"/>
    </source>
</evidence>
<evidence type="ECO:0000256" key="6">
    <source>
        <dbReference type="ARBA" id="ARBA00023180"/>
    </source>
</evidence>
<evidence type="ECO:0000256" key="1">
    <source>
        <dbReference type="ARBA" id="ARBA00004613"/>
    </source>
</evidence>
<proteinExistence type="predicted"/>
<accession>A0A6P4Z154</accession>
<gene>
    <name evidence="10" type="primary">LOC109474400</name>
</gene>
<dbReference type="InterPro" id="IPR014716">
    <property type="entry name" value="Fibrinogen_a/b/g_C_1"/>
</dbReference>
<keyword evidence="2" id="KW-0964">Secreted</keyword>
<sequence length="281" mass="31596">MSGEQKRSKTGDTAETSDTITNNKTKWSRWCKKFWWTFGGLVVAVMVVSLSFVAEPDCAAYKATGHMASGVYTLGSTPALAGVEVYCDMKPGGGWTVIQRRLDGSVFFNRTWEEYKHGFGNKNGEYWLGNENIHRLTTQKDYILRIDMMDWDGNKRYAEYNTFRVSGESEQYRLTISGYSGTAGDTITDSYSIKRGGSWQTSGQMFSTVDRDNDGHIFRSCSQRYGQGGGWYRNGCGGAKLNGRYLGNCGNSCPHAQGVTWYDWRGHSYSLKSVSMKIRPR</sequence>
<dbReference type="KEGG" id="bbel:109474400"/>
<evidence type="ECO:0000256" key="2">
    <source>
        <dbReference type="ARBA" id="ARBA00022525"/>
    </source>
</evidence>
<dbReference type="GO" id="GO:0005576">
    <property type="term" value="C:extracellular region"/>
    <property type="evidence" value="ECO:0007669"/>
    <property type="project" value="UniProtKB-SubCell"/>
</dbReference>
<dbReference type="SUPFAM" id="SSF56496">
    <property type="entry name" value="Fibrinogen C-terminal domain-like"/>
    <property type="match status" value="1"/>
</dbReference>
<protein>
    <submittedName>
        <fullName evidence="10">Fibrinogen-like protein 1</fullName>
    </submittedName>
</protein>
<keyword evidence="6" id="KW-0325">Glycoprotein</keyword>
<evidence type="ECO:0000259" key="8">
    <source>
        <dbReference type="PROSITE" id="PS51406"/>
    </source>
</evidence>